<comment type="caution">
    <text evidence="1">The sequence shown here is derived from an EMBL/GenBank/DDBJ whole genome shotgun (WGS) entry which is preliminary data.</text>
</comment>
<accession>A0ABT4AAQ4</accession>
<dbReference type="Gene3D" id="3.40.30.40">
    <property type="entry name" value="Perfringolysin"/>
    <property type="match status" value="1"/>
</dbReference>
<keyword evidence="2" id="KW-1185">Reference proteome</keyword>
<organism evidence="1 2">
    <name type="scientific">Archangium lansingense</name>
    <dbReference type="NCBI Taxonomy" id="2995310"/>
    <lineage>
        <taxon>Bacteria</taxon>
        <taxon>Pseudomonadati</taxon>
        <taxon>Myxococcota</taxon>
        <taxon>Myxococcia</taxon>
        <taxon>Myxococcales</taxon>
        <taxon>Cystobacterineae</taxon>
        <taxon>Archangiaceae</taxon>
        <taxon>Archangium</taxon>
    </lineage>
</organism>
<dbReference type="Gene3D" id="3.30.1040.20">
    <property type="match status" value="1"/>
</dbReference>
<protein>
    <submittedName>
        <fullName evidence="1">Thiol-activated cytolysin family protein</fullName>
    </submittedName>
</protein>
<proteinExistence type="predicted"/>
<dbReference type="InterPro" id="IPR036359">
    <property type="entry name" value="Thiol_cytolysin_sf"/>
</dbReference>
<evidence type="ECO:0000313" key="1">
    <source>
        <dbReference type="EMBL" id="MCY1078753.1"/>
    </source>
</evidence>
<gene>
    <name evidence="1" type="ORF">OV287_30250</name>
</gene>
<reference evidence="1 2" key="1">
    <citation type="submission" date="2022-11" db="EMBL/GenBank/DDBJ databases">
        <title>Minimal conservation of predation-associated metabolite biosynthetic gene clusters underscores biosynthetic potential of Myxococcota including descriptions for ten novel species: Archangium lansinium sp. nov., Myxococcus landrumus sp. nov., Nannocystis bai.</title>
        <authorList>
            <person name="Ahearne A."/>
            <person name="Stevens C."/>
            <person name="Phillips K."/>
        </authorList>
    </citation>
    <scope>NUCLEOTIDE SEQUENCE [LARGE SCALE GENOMIC DNA]</scope>
    <source>
        <strain evidence="1 2">MIWBW</strain>
    </source>
</reference>
<dbReference type="InterPro" id="IPR036363">
    <property type="entry name" value="Thiol_cytolysin_ab_sf"/>
</dbReference>
<name>A0ABT4AAQ4_9BACT</name>
<dbReference type="Proteomes" id="UP001207654">
    <property type="component" value="Unassembled WGS sequence"/>
</dbReference>
<dbReference type="Pfam" id="PF01289">
    <property type="entry name" value="Thiol_cytolysin"/>
    <property type="match status" value="1"/>
</dbReference>
<dbReference type="InterPro" id="IPR001869">
    <property type="entry name" value="Thiol_cytolysin"/>
</dbReference>
<dbReference type="Gene3D" id="3.90.840.10">
    <property type="entry name" value="Thiol-activated cytolysin superfamily/Thiol-activated cytolysin, alpha-beta domain"/>
    <property type="match status" value="1"/>
</dbReference>
<dbReference type="SUPFAM" id="SSF56978">
    <property type="entry name" value="Perfringolysin"/>
    <property type="match status" value="1"/>
</dbReference>
<sequence>MSDLYARAQALGVPPSVAGVPNIETFLQSGYLGGGSVMSLYPTGATSVQDFINKLFQNGIWQNPSSGQTSTVLAPDALGCQLKQVDERYNPEELVSFDAGAGLLFPSALNQGRYVNLGLGALTPLHVPYPQRKPVKLVATFYQTATAPTATSTDVYNSIGQLIQAANAQGAITQSNTYFEMKSASSLEEAAAKFKLDAKILGGNISASFSSTTSTQSNTVFVRFSQSLFTIFQDLQGFTPALGEFNPANFLVSDLNKLGDAGELGYDNLPTYVRAVTYGRMLLFSVSSSTSKAELEAAVNAVYGPFSGSATAQQRKIIQNSQMRLFAYGGPSEPAIAVIKSGVWQDYFTLQNVPLASLKPIGYEVRRLDDQLATMSRTTRYTERVCPGERKIRVELSDVYKDAKLYVKKATSTTWQEIMSVSGSSSSGGYNSVEINSHLVGADDEIKVVSVVGQPGFLKSYQSRVKLKIFVDGVEKVNQYYSCTYCHSREPVWVYTVNKYTGDVVQKQL</sequence>
<dbReference type="EMBL" id="JAPNKA010000001">
    <property type="protein sequence ID" value="MCY1078753.1"/>
    <property type="molecule type" value="Genomic_DNA"/>
</dbReference>
<evidence type="ECO:0000313" key="2">
    <source>
        <dbReference type="Proteomes" id="UP001207654"/>
    </source>
</evidence>
<dbReference type="RefSeq" id="WP_267537518.1">
    <property type="nucleotide sequence ID" value="NZ_JAPNKA010000001.1"/>
</dbReference>